<keyword evidence="2" id="KW-0812">Transmembrane</keyword>
<evidence type="ECO:0000256" key="1">
    <source>
        <dbReference type="SAM" id="MobiDB-lite"/>
    </source>
</evidence>
<dbReference type="InterPro" id="IPR010387">
    <property type="entry name" value="QueT"/>
</dbReference>
<dbReference type="PANTHER" id="PTHR40044">
    <property type="entry name" value="INTEGRAL MEMBRANE PROTEIN-RELATED"/>
    <property type="match status" value="1"/>
</dbReference>
<reference evidence="3 4" key="1">
    <citation type="journal article" date="2019" name="Nat. Microbiol.">
        <title>Mediterranean grassland soil C-N compound turnover is dependent on rainfall and depth, and is mediated by genomically divergent microorganisms.</title>
        <authorList>
            <person name="Diamond S."/>
            <person name="Andeer P.F."/>
            <person name="Li Z."/>
            <person name="Crits-Christoph A."/>
            <person name="Burstein D."/>
            <person name="Anantharaman K."/>
            <person name="Lane K.R."/>
            <person name="Thomas B.C."/>
            <person name="Pan C."/>
            <person name="Northen T.R."/>
            <person name="Banfield J.F."/>
        </authorList>
    </citation>
    <scope>NUCLEOTIDE SEQUENCE [LARGE SCALE GENOMIC DNA]</scope>
    <source>
        <strain evidence="3">NP_6</strain>
    </source>
</reference>
<dbReference type="PANTHER" id="PTHR40044:SF1">
    <property type="entry name" value="INTEGRAL MEMBRANE PROTEIN"/>
    <property type="match status" value="1"/>
</dbReference>
<dbReference type="Pfam" id="PF06177">
    <property type="entry name" value="QueT"/>
    <property type="match status" value="1"/>
</dbReference>
<evidence type="ECO:0000256" key="2">
    <source>
        <dbReference type="SAM" id="Phobius"/>
    </source>
</evidence>
<feature type="transmembrane region" description="Helical" evidence="2">
    <location>
        <begin position="100"/>
        <end position="120"/>
    </location>
</feature>
<dbReference type="EMBL" id="VBAN01000360">
    <property type="protein sequence ID" value="TMI79053.1"/>
    <property type="molecule type" value="Genomic_DNA"/>
</dbReference>
<feature type="transmembrane region" description="Helical" evidence="2">
    <location>
        <begin position="39"/>
        <end position="61"/>
    </location>
</feature>
<protein>
    <submittedName>
        <fullName evidence="3">QueT transporter family protein</fullName>
    </submittedName>
</protein>
<accession>A0A537J6E6</accession>
<proteinExistence type="predicted"/>
<gene>
    <name evidence="3" type="ORF">E6H03_10995</name>
</gene>
<evidence type="ECO:0000313" key="3">
    <source>
        <dbReference type="EMBL" id="TMI79053.1"/>
    </source>
</evidence>
<comment type="caution">
    <text evidence="3">The sequence shown here is derived from an EMBL/GenBank/DDBJ whole genome shotgun (WGS) entry which is preliminary data.</text>
</comment>
<dbReference type="Proteomes" id="UP000318093">
    <property type="component" value="Unassembled WGS sequence"/>
</dbReference>
<sequence length="197" mass="21134">MCAGVDGAGPRLPRARRDPDHRPRPVARSRGVRGRTARIAEIGAVAGAYAALTLLLAPASYGPLQLRFAEILKPLVIWEPRLIPAFVLGNFLSNLTSPYAGAWELLWMPFANLVGSWVCWRLGRLNAYFGAAAYALIIGTAVATMLSAVLPAPFRTLAAPLVGSELILLLIGVPLMRPVHLALQRLLGEGPRTTAAR</sequence>
<name>A0A537J6E6_9BACT</name>
<feature type="transmembrane region" description="Helical" evidence="2">
    <location>
        <begin position="156"/>
        <end position="176"/>
    </location>
</feature>
<dbReference type="AlphaFoldDB" id="A0A537J6E6"/>
<feature type="region of interest" description="Disordered" evidence="1">
    <location>
        <begin position="1"/>
        <end position="32"/>
    </location>
</feature>
<feature type="transmembrane region" description="Helical" evidence="2">
    <location>
        <begin position="127"/>
        <end position="150"/>
    </location>
</feature>
<keyword evidence="2" id="KW-1133">Transmembrane helix</keyword>
<organism evidence="3 4">
    <name type="scientific">Candidatus Segetimicrobium genomatis</name>
    <dbReference type="NCBI Taxonomy" id="2569760"/>
    <lineage>
        <taxon>Bacteria</taxon>
        <taxon>Bacillati</taxon>
        <taxon>Candidatus Sysuimicrobiota</taxon>
        <taxon>Candidatus Sysuimicrobiia</taxon>
        <taxon>Candidatus Sysuimicrobiales</taxon>
        <taxon>Candidatus Segetimicrobiaceae</taxon>
        <taxon>Candidatus Segetimicrobium</taxon>
    </lineage>
</organism>
<keyword evidence="2" id="KW-0472">Membrane</keyword>
<evidence type="ECO:0000313" key="4">
    <source>
        <dbReference type="Proteomes" id="UP000318093"/>
    </source>
</evidence>